<comment type="similarity">
    <text evidence="1">Belongs to the bacterial ribosomal protein bS21 family.</text>
</comment>
<keyword evidence="3" id="KW-0687">Ribonucleoprotein</keyword>
<evidence type="ECO:0000256" key="3">
    <source>
        <dbReference type="ARBA" id="ARBA00023274"/>
    </source>
</evidence>
<organism evidence="4 5">
    <name type="scientific">Arxiozyma heterogenica</name>
    <dbReference type="NCBI Taxonomy" id="278026"/>
    <lineage>
        <taxon>Eukaryota</taxon>
        <taxon>Fungi</taxon>
        <taxon>Dikarya</taxon>
        <taxon>Ascomycota</taxon>
        <taxon>Saccharomycotina</taxon>
        <taxon>Saccharomycetes</taxon>
        <taxon>Saccharomycetales</taxon>
        <taxon>Saccharomycetaceae</taxon>
        <taxon>Arxiozyma</taxon>
    </lineage>
</organism>
<name>A0AAN7WGZ6_9SACH</name>
<dbReference type="EMBL" id="JAWIZZ010000045">
    <property type="protein sequence ID" value="KAK5779888.1"/>
    <property type="molecule type" value="Genomic_DNA"/>
</dbReference>
<comment type="caution">
    <text evidence="4">The sequence shown here is derived from an EMBL/GenBank/DDBJ whole genome shotgun (WGS) entry which is preliminary data.</text>
</comment>
<sequence length="220" mass="24973">MWKQNTSLIIRSGVTFQNSGKILLGRQFSQLTTPLLQKGQRQDNNGNINIPGFSNNPLRDFTLHDSTTGLNKPSSLSGLKIDLDTLTNTSGAINNHNNNNNNNPFSMADNANNEIEIKKKLEKALLLENSDIRETALSTKFGPLAGRTVDVINSDTATAFRRLASILSSNQVWKDRRDQRFYMKPGKKKELKRSQHHRRRFMKGFKRLMDIVKDANRKGY</sequence>
<dbReference type="GO" id="GO:0005763">
    <property type="term" value="C:mitochondrial small ribosomal subunit"/>
    <property type="evidence" value="ECO:0007669"/>
    <property type="project" value="TreeGrafter"/>
</dbReference>
<keyword evidence="2" id="KW-0689">Ribosomal protein</keyword>
<dbReference type="AlphaFoldDB" id="A0AAN7WGZ6"/>
<evidence type="ECO:0008006" key="6">
    <source>
        <dbReference type="Google" id="ProtNLM"/>
    </source>
</evidence>
<dbReference type="Proteomes" id="UP001306508">
    <property type="component" value="Unassembled WGS sequence"/>
</dbReference>
<evidence type="ECO:0000256" key="1">
    <source>
        <dbReference type="ARBA" id="ARBA00006640"/>
    </source>
</evidence>
<evidence type="ECO:0000313" key="4">
    <source>
        <dbReference type="EMBL" id="KAK5779888.1"/>
    </source>
</evidence>
<dbReference type="GO" id="GO:0070124">
    <property type="term" value="P:mitochondrial translational initiation"/>
    <property type="evidence" value="ECO:0007669"/>
    <property type="project" value="TreeGrafter"/>
</dbReference>
<dbReference type="GO" id="GO:0003735">
    <property type="term" value="F:structural constituent of ribosome"/>
    <property type="evidence" value="ECO:0007669"/>
    <property type="project" value="InterPro"/>
</dbReference>
<evidence type="ECO:0000313" key="5">
    <source>
        <dbReference type="Proteomes" id="UP001306508"/>
    </source>
</evidence>
<evidence type="ECO:0000256" key="2">
    <source>
        <dbReference type="ARBA" id="ARBA00022980"/>
    </source>
</evidence>
<dbReference type="PANTHER" id="PTHR41237">
    <property type="entry name" value="37S RIBOSOMAL PROTEIN MRP21, MITOCHONDRIAL"/>
    <property type="match status" value="1"/>
</dbReference>
<reference evidence="5" key="1">
    <citation type="submission" date="2023-07" db="EMBL/GenBank/DDBJ databases">
        <title>A draft genome of Kazachstania heterogenica Y-27499.</title>
        <authorList>
            <person name="Donic C."/>
            <person name="Kralova J.S."/>
            <person name="Fidel L."/>
            <person name="Ben-Dor S."/>
            <person name="Jung S."/>
        </authorList>
    </citation>
    <scope>NUCLEOTIDE SEQUENCE [LARGE SCALE GENOMIC DNA]</scope>
    <source>
        <strain evidence="5">Y27499</strain>
    </source>
</reference>
<dbReference type="Pfam" id="PF01165">
    <property type="entry name" value="Ribosomal_S21"/>
    <property type="match status" value="1"/>
</dbReference>
<protein>
    <recommendedName>
        <fullName evidence="6">Ribosomal protein S21</fullName>
    </recommendedName>
</protein>
<keyword evidence="5" id="KW-1185">Reference proteome</keyword>
<dbReference type="PANTHER" id="PTHR41237:SF1">
    <property type="entry name" value="SMALL RIBOSOMAL SUBUNIT PROTEIN BS21M"/>
    <property type="match status" value="1"/>
</dbReference>
<dbReference type="InterPro" id="IPR052837">
    <property type="entry name" value="Mitoribosomal_bS21"/>
</dbReference>
<accession>A0AAN7WGZ6</accession>
<gene>
    <name evidence="4" type="ORF">RI543_002427</name>
</gene>
<proteinExistence type="inferred from homology"/>
<dbReference type="InterPro" id="IPR001911">
    <property type="entry name" value="Ribosomal_bS21"/>
</dbReference>